<dbReference type="AlphaFoldDB" id="A0A1U7U6X0"/>
<dbReference type="CTD" id="102362868"/>
<reference evidence="2" key="1">
    <citation type="submission" date="2025-08" db="UniProtKB">
        <authorList>
            <consortium name="RefSeq"/>
        </authorList>
    </citation>
    <scope>IDENTIFICATION</scope>
</reference>
<proteinExistence type="predicted"/>
<dbReference type="GeneID" id="103270104"/>
<keyword evidence="1" id="KW-1185">Reference proteome</keyword>
<evidence type="ECO:0000313" key="1">
    <source>
        <dbReference type="Proteomes" id="UP000189704"/>
    </source>
</evidence>
<dbReference type="RefSeq" id="XP_008065840.1">
    <property type="nucleotide sequence ID" value="XM_008067649.1"/>
</dbReference>
<organism evidence="1 2">
    <name type="scientific">Carlito syrichta</name>
    <name type="common">Philippine tarsier</name>
    <name type="synonym">Tarsius syrichta</name>
    <dbReference type="NCBI Taxonomy" id="1868482"/>
    <lineage>
        <taxon>Eukaryota</taxon>
        <taxon>Metazoa</taxon>
        <taxon>Chordata</taxon>
        <taxon>Craniata</taxon>
        <taxon>Vertebrata</taxon>
        <taxon>Euteleostomi</taxon>
        <taxon>Mammalia</taxon>
        <taxon>Eutheria</taxon>
        <taxon>Euarchontoglires</taxon>
        <taxon>Primates</taxon>
        <taxon>Haplorrhini</taxon>
        <taxon>Tarsiiformes</taxon>
        <taxon>Tarsiidae</taxon>
        <taxon>Carlito</taxon>
    </lineage>
</organism>
<name>A0A1U7U6X0_CARSF</name>
<evidence type="ECO:0000313" key="2">
    <source>
        <dbReference type="RefSeq" id="XP_008065840.1"/>
    </source>
</evidence>
<protein>
    <submittedName>
        <fullName evidence="2">Uncharacterized protein</fullName>
    </submittedName>
</protein>
<accession>A0A1U7U6X0</accession>
<dbReference type="Proteomes" id="UP000189704">
    <property type="component" value="Unplaced"/>
</dbReference>
<sequence>MECLFVNCHFPVAYKNGKVDAAVSLGFLLFWVGGDLTDFVGCYLTTQLPIQDMPAFVIQRLYHQREGELLLLWSPVPFVYPIFLQIREISISGHCICLCHITINISKRRFVL</sequence>
<dbReference type="KEGG" id="csyr:103270104"/>
<dbReference type="OrthoDB" id="8048523at2759"/>
<gene>
    <name evidence="2" type="primary">PQLC2L</name>
</gene>